<keyword evidence="1" id="KW-0805">Transcription regulation</keyword>
<evidence type="ECO:0000256" key="1">
    <source>
        <dbReference type="ARBA" id="ARBA00023015"/>
    </source>
</evidence>
<dbReference type="RefSeq" id="WP_065543023.1">
    <property type="nucleotide sequence ID" value="NZ_CP015405.2"/>
</dbReference>
<dbReference type="Pfam" id="PF13377">
    <property type="entry name" value="Peripla_BP_3"/>
    <property type="match status" value="1"/>
</dbReference>
<dbReference type="PANTHER" id="PTHR30146">
    <property type="entry name" value="LACI-RELATED TRANSCRIPTIONAL REPRESSOR"/>
    <property type="match status" value="1"/>
</dbReference>
<dbReference type="SMART" id="SM00354">
    <property type="entry name" value="HTH_LACI"/>
    <property type="match status" value="1"/>
</dbReference>
<dbReference type="InterPro" id="IPR046335">
    <property type="entry name" value="LacI/GalR-like_sensor"/>
</dbReference>
<evidence type="ECO:0000313" key="5">
    <source>
        <dbReference type="EMBL" id="ANU76869.1"/>
    </source>
</evidence>
<sequence length="360" mass="41039">MGKNVTRKDIAKEAGVSVSVVSRALNNSGYVDNEKKKRILEIANRVGYMPNPVAMALQQKKTYQLLFFCGDLTGTYYNQMYHGMAREAEKKGYHVLAIMNERDFEMVKKTLADGALFPTESVAQAYAESIGKNYYLPTVTASFDPSAVFAKPMPAVIIDNRKVINTAIDYLWKKGHRKIGMALPFNEGYANLRYRYWKERMMLEIGKEYRKYILDVQGDLEKTETPKNSSQKDFSCEAEGFVYLDLFFIGRRAARMYQASAHKPTAIICFNDDMAFGMMEELKSLGFRVPEDVSVIGIDGLFTRERYEPKLTTMAIYPERQGAECVDVLINVLEGNKYKYMNYSPFKILEGETVKNMASV</sequence>
<dbReference type="Gene3D" id="3.40.50.2300">
    <property type="match status" value="2"/>
</dbReference>
<dbReference type="KEGG" id="byl:A4V09_14545"/>
<evidence type="ECO:0000256" key="3">
    <source>
        <dbReference type="ARBA" id="ARBA00023163"/>
    </source>
</evidence>
<dbReference type="GO" id="GO:0003700">
    <property type="term" value="F:DNA-binding transcription factor activity"/>
    <property type="evidence" value="ECO:0007669"/>
    <property type="project" value="TreeGrafter"/>
</dbReference>
<dbReference type="Gene3D" id="1.10.260.40">
    <property type="entry name" value="lambda repressor-like DNA-binding domains"/>
    <property type="match status" value="1"/>
</dbReference>
<dbReference type="Proteomes" id="UP000092574">
    <property type="component" value="Chromosome"/>
</dbReference>
<dbReference type="SUPFAM" id="SSF53822">
    <property type="entry name" value="Periplasmic binding protein-like I"/>
    <property type="match status" value="1"/>
</dbReference>
<proteinExistence type="predicted"/>
<protein>
    <submittedName>
        <fullName evidence="5">LacI family transcriptional regulator</fullName>
    </submittedName>
</protein>
<reference evidence="5" key="1">
    <citation type="submission" date="2017-04" db="EMBL/GenBank/DDBJ databases">
        <title>Complete Genome Sequences of Twelve Strains of a Stable Defined Moderately Diverse Mouse Microbiota 2 (sDMDMm2).</title>
        <authorList>
            <person name="Uchimura Y."/>
            <person name="Wyss M."/>
            <person name="Brugiroux S."/>
            <person name="Limenitakis J.P."/>
            <person name="Stecher B."/>
            <person name="McCoy K.D."/>
            <person name="Macpherson A.J."/>
        </authorList>
    </citation>
    <scope>NUCLEOTIDE SEQUENCE</scope>
    <source>
        <strain evidence="5">YL58</strain>
    </source>
</reference>
<dbReference type="InterPro" id="IPR010982">
    <property type="entry name" value="Lambda_DNA-bd_dom_sf"/>
</dbReference>
<dbReference type="GO" id="GO:0000976">
    <property type="term" value="F:transcription cis-regulatory region binding"/>
    <property type="evidence" value="ECO:0007669"/>
    <property type="project" value="TreeGrafter"/>
</dbReference>
<dbReference type="OrthoDB" id="9775106at2"/>
<dbReference type="InterPro" id="IPR000843">
    <property type="entry name" value="HTH_LacI"/>
</dbReference>
<keyword evidence="6" id="KW-1185">Reference proteome</keyword>
<name>A0A1C7IEI4_9FIRM</name>
<dbReference type="AlphaFoldDB" id="A0A1C7IEI4"/>
<dbReference type="EMBL" id="CP015405">
    <property type="protein sequence ID" value="ANU76869.1"/>
    <property type="molecule type" value="Genomic_DNA"/>
</dbReference>
<gene>
    <name evidence="5" type="ORF">A4V09_14545</name>
</gene>
<dbReference type="STRING" id="1796616.A4V09_14545"/>
<evidence type="ECO:0000259" key="4">
    <source>
        <dbReference type="PROSITE" id="PS50932"/>
    </source>
</evidence>
<dbReference type="InterPro" id="IPR028082">
    <property type="entry name" value="Peripla_BP_I"/>
</dbReference>
<evidence type="ECO:0000313" key="6">
    <source>
        <dbReference type="Proteomes" id="UP000092574"/>
    </source>
</evidence>
<dbReference type="Pfam" id="PF00356">
    <property type="entry name" value="LacI"/>
    <property type="match status" value="1"/>
</dbReference>
<evidence type="ECO:0000256" key="2">
    <source>
        <dbReference type="ARBA" id="ARBA00023125"/>
    </source>
</evidence>
<feature type="domain" description="HTH lacI-type" evidence="4">
    <location>
        <begin position="5"/>
        <end position="59"/>
    </location>
</feature>
<dbReference type="PROSITE" id="PS50932">
    <property type="entry name" value="HTH_LACI_2"/>
    <property type="match status" value="1"/>
</dbReference>
<dbReference type="CDD" id="cd01392">
    <property type="entry name" value="HTH_LacI"/>
    <property type="match status" value="1"/>
</dbReference>
<accession>A0A1C7IEI4</accession>
<keyword evidence="2" id="KW-0238">DNA-binding</keyword>
<dbReference type="SUPFAM" id="SSF47413">
    <property type="entry name" value="lambda repressor-like DNA-binding domains"/>
    <property type="match status" value="1"/>
</dbReference>
<organism evidence="5 6">
    <name type="scientific">Blautia pseudococcoides</name>
    <dbReference type="NCBI Taxonomy" id="1796616"/>
    <lineage>
        <taxon>Bacteria</taxon>
        <taxon>Bacillati</taxon>
        <taxon>Bacillota</taxon>
        <taxon>Clostridia</taxon>
        <taxon>Lachnospirales</taxon>
        <taxon>Lachnospiraceae</taxon>
        <taxon>Blautia</taxon>
    </lineage>
</organism>
<dbReference type="PANTHER" id="PTHR30146:SF109">
    <property type="entry name" value="HTH-TYPE TRANSCRIPTIONAL REGULATOR GALS"/>
    <property type="match status" value="1"/>
</dbReference>
<keyword evidence="3" id="KW-0804">Transcription</keyword>